<comment type="caution">
    <text evidence="5">The sequence shown here is derived from an EMBL/GenBank/DDBJ whole genome shotgun (WGS) entry which is preliminary data.</text>
</comment>
<evidence type="ECO:0000259" key="4">
    <source>
        <dbReference type="PROSITE" id="PS50977"/>
    </source>
</evidence>
<proteinExistence type="predicted"/>
<dbReference type="Proteomes" id="UP000030403">
    <property type="component" value="Unassembled WGS sequence"/>
</dbReference>
<dbReference type="OrthoDB" id="9810250at2"/>
<evidence type="ECO:0000313" key="5">
    <source>
        <dbReference type="EMBL" id="KGX90010.1"/>
    </source>
</evidence>
<dbReference type="PANTHER" id="PTHR43479">
    <property type="entry name" value="ACREF/ENVCD OPERON REPRESSOR-RELATED"/>
    <property type="match status" value="1"/>
</dbReference>
<sequence length="188" mass="22076">MNEKLDRRKKYTRRVLKESLVTLLAQKPISEITVKEVCGIADINRSTFYTHYSDHYDLLSKIEEEITEDMNEYLHGYSSELEEESIQMTQKILEYITENKFMFQILLNKEAAPSFEKKLMDLTKGFMMNYSIGNNSLDRQASEYLSTFVISGAIHVIKDWIKNDMDQSPKEMAVMINNFINYGFSYLE</sequence>
<keyword evidence="1" id="KW-0678">Repressor</keyword>
<dbReference type="EMBL" id="AVPF01000010">
    <property type="protein sequence ID" value="KGX90010.1"/>
    <property type="molecule type" value="Genomic_DNA"/>
</dbReference>
<dbReference type="PROSITE" id="PS50977">
    <property type="entry name" value="HTH_TETR_2"/>
    <property type="match status" value="1"/>
</dbReference>
<evidence type="ECO:0000256" key="1">
    <source>
        <dbReference type="ARBA" id="ARBA00022491"/>
    </source>
</evidence>
<evidence type="ECO:0000313" key="6">
    <source>
        <dbReference type="Proteomes" id="UP000030403"/>
    </source>
</evidence>
<dbReference type="RefSeq" id="WP_027446343.1">
    <property type="nucleotide sequence ID" value="NZ_AULJ01000033.1"/>
</dbReference>
<evidence type="ECO:0000256" key="2">
    <source>
        <dbReference type="ARBA" id="ARBA00023125"/>
    </source>
</evidence>
<dbReference type="eggNOG" id="COG1309">
    <property type="taxonomic scope" value="Bacteria"/>
</dbReference>
<dbReference type="AlphaFoldDB" id="A0A0A5GFZ6"/>
<dbReference type="InterPro" id="IPR001647">
    <property type="entry name" value="HTH_TetR"/>
</dbReference>
<dbReference type="GO" id="GO:0003677">
    <property type="term" value="F:DNA binding"/>
    <property type="evidence" value="ECO:0007669"/>
    <property type="project" value="UniProtKB-UniRule"/>
</dbReference>
<feature type="domain" description="HTH tetR-type" evidence="4">
    <location>
        <begin position="10"/>
        <end position="70"/>
    </location>
</feature>
<dbReference type="PANTHER" id="PTHR43479:SF7">
    <property type="entry name" value="TETR-FAMILY TRANSCRIPTIONAL REGULATOR"/>
    <property type="match status" value="1"/>
</dbReference>
<accession>A0A0A5GFZ6</accession>
<dbReference type="InterPro" id="IPR050624">
    <property type="entry name" value="HTH-type_Tx_Regulator"/>
</dbReference>
<gene>
    <name evidence="5" type="ORF">N783_02345</name>
</gene>
<dbReference type="SUPFAM" id="SSF46689">
    <property type="entry name" value="Homeodomain-like"/>
    <property type="match status" value="1"/>
</dbReference>
<keyword evidence="2 3" id="KW-0238">DNA-binding</keyword>
<dbReference type="Pfam" id="PF14278">
    <property type="entry name" value="TetR_C_8"/>
    <property type="match status" value="1"/>
</dbReference>
<dbReference type="Gene3D" id="1.10.357.10">
    <property type="entry name" value="Tetracycline Repressor, domain 2"/>
    <property type="match status" value="1"/>
</dbReference>
<dbReference type="InterPro" id="IPR039532">
    <property type="entry name" value="TetR_C_Firmicutes"/>
</dbReference>
<dbReference type="STRING" id="1385511.GCA_000425225_02666"/>
<evidence type="ECO:0000256" key="3">
    <source>
        <dbReference type="PROSITE-ProRule" id="PRU00335"/>
    </source>
</evidence>
<protein>
    <submittedName>
        <fullName evidence="5">TetR family transcriptional regulator</fullName>
    </submittedName>
</protein>
<name>A0A0A5GFZ6_9BACI</name>
<keyword evidence="6" id="KW-1185">Reference proteome</keyword>
<dbReference type="InterPro" id="IPR009057">
    <property type="entry name" value="Homeodomain-like_sf"/>
</dbReference>
<organism evidence="5 6">
    <name type="scientific">Pontibacillus marinus BH030004 = DSM 16465</name>
    <dbReference type="NCBI Taxonomy" id="1385511"/>
    <lineage>
        <taxon>Bacteria</taxon>
        <taxon>Bacillati</taxon>
        <taxon>Bacillota</taxon>
        <taxon>Bacilli</taxon>
        <taxon>Bacillales</taxon>
        <taxon>Bacillaceae</taxon>
        <taxon>Pontibacillus</taxon>
    </lineage>
</organism>
<reference evidence="5 6" key="1">
    <citation type="submission" date="2013-08" db="EMBL/GenBank/DDBJ databases">
        <authorList>
            <person name="Huang J."/>
            <person name="Wang G."/>
        </authorList>
    </citation>
    <scope>NUCLEOTIDE SEQUENCE [LARGE SCALE GENOMIC DNA]</scope>
    <source>
        <strain evidence="5 6">BH030004</strain>
    </source>
</reference>
<feature type="DNA-binding region" description="H-T-H motif" evidence="3">
    <location>
        <begin position="33"/>
        <end position="52"/>
    </location>
</feature>